<dbReference type="RefSeq" id="WP_187720606.1">
    <property type="nucleotide sequence ID" value="NZ_BAABBL010000009.1"/>
</dbReference>
<feature type="region of interest" description="Disordered" evidence="1">
    <location>
        <begin position="478"/>
        <end position="497"/>
    </location>
</feature>
<gene>
    <name evidence="2" type="ORF">H9L22_14950</name>
</gene>
<accession>A0A7H0H4L0</accession>
<sequence>MTAVTISYLLAETIIRLEARSVSVTDPFRGGGTTTRVEDLRIERATVADANDRVTVELFRGDREVTASLTPDGRLASLEYNSAAVGNRVVTGVAKLIAFVGSLALSAAGGTSIISSLHERRVGRVPAGQEDTRETAEEAWKREHLPEDELHASYLALHADASKQLAELRRGMVESTDLADLRVLRTRAATVEQVVKQAADEISRLVQFKGVWRESKRTCVTTELRTLVRFADIPRRQAADLTPPDTTSLSGRAEELWRDYGILLEVRSSRWQTATPTLRDAKASDPGSNAKGTLVVWRVPREVELWTWKRGDSGGGPELLSREVIWVCDEDSPRSQLRLTTAIFGNHGGRLEFNDDGQPGVLTQSHESAAGAFVDALGGASEAAVGAVGKAKEAVEALNALRDSGAERARAAAARDLEIAKNRVELAGVNATADDYAELQRLKQAVELQTARGELEPASPDPLAGMKRELERLKMENAITAERRAAQDPGSPEQPGQVVKLELDLRLANADVVKSSGVV</sequence>
<evidence type="ECO:0000256" key="1">
    <source>
        <dbReference type="SAM" id="MobiDB-lite"/>
    </source>
</evidence>
<keyword evidence="3" id="KW-1185">Reference proteome</keyword>
<evidence type="ECO:0000313" key="3">
    <source>
        <dbReference type="Proteomes" id="UP000516117"/>
    </source>
</evidence>
<dbReference type="KEGG" id="tdf:H9L22_14950"/>
<dbReference type="AlphaFoldDB" id="A0A7H0H4L0"/>
<reference evidence="2 3" key="1">
    <citation type="submission" date="2020-08" db="EMBL/GenBank/DDBJ databases">
        <title>Genome sequence of Tessaracoccus defluvii JCM 17540T.</title>
        <authorList>
            <person name="Hyun D.-W."/>
            <person name="Bae J.-W."/>
        </authorList>
    </citation>
    <scope>NUCLEOTIDE SEQUENCE [LARGE SCALE GENOMIC DNA]</scope>
    <source>
        <strain evidence="2 3">JCM 17540</strain>
    </source>
</reference>
<name>A0A7H0H4L0_9ACTN</name>
<evidence type="ECO:0000313" key="2">
    <source>
        <dbReference type="EMBL" id="QNP55476.1"/>
    </source>
</evidence>
<dbReference type="Proteomes" id="UP000516117">
    <property type="component" value="Chromosome"/>
</dbReference>
<organism evidence="2 3">
    <name type="scientific">Tessaracoccus defluvii</name>
    <dbReference type="NCBI Taxonomy" id="1285901"/>
    <lineage>
        <taxon>Bacteria</taxon>
        <taxon>Bacillati</taxon>
        <taxon>Actinomycetota</taxon>
        <taxon>Actinomycetes</taxon>
        <taxon>Propionibacteriales</taxon>
        <taxon>Propionibacteriaceae</taxon>
        <taxon>Tessaracoccus</taxon>
    </lineage>
</organism>
<dbReference type="EMBL" id="CP060789">
    <property type="protein sequence ID" value="QNP55476.1"/>
    <property type="molecule type" value="Genomic_DNA"/>
</dbReference>
<protein>
    <submittedName>
        <fullName evidence="2">Uncharacterized protein</fullName>
    </submittedName>
</protein>
<proteinExistence type="predicted"/>